<dbReference type="GeneID" id="134289860"/>
<reference evidence="2" key="1">
    <citation type="journal article" date="2015" name="Proc. Natl. Acad. Sci. U.S.A.">
        <title>Genome sequence of the Asian Tiger mosquito, Aedes albopictus, reveals insights into its biology, genetics, and evolution.</title>
        <authorList>
            <person name="Chen X.G."/>
            <person name="Jiang X."/>
            <person name="Gu J."/>
            <person name="Xu M."/>
            <person name="Wu Y."/>
            <person name="Deng Y."/>
            <person name="Zhang C."/>
            <person name="Bonizzoni M."/>
            <person name="Dermauw W."/>
            <person name="Vontas J."/>
            <person name="Armbruster P."/>
            <person name="Huang X."/>
            <person name="Yang Y."/>
            <person name="Zhang H."/>
            <person name="He W."/>
            <person name="Peng H."/>
            <person name="Liu Y."/>
            <person name="Wu K."/>
            <person name="Chen J."/>
            <person name="Lirakis M."/>
            <person name="Topalis P."/>
            <person name="Van Leeuwen T."/>
            <person name="Hall A.B."/>
            <person name="Jiang X."/>
            <person name="Thorpe C."/>
            <person name="Mueller R.L."/>
            <person name="Sun C."/>
            <person name="Waterhouse R.M."/>
            <person name="Yan G."/>
            <person name="Tu Z.J."/>
            <person name="Fang X."/>
            <person name="James A.A."/>
        </authorList>
    </citation>
    <scope>NUCLEOTIDE SEQUENCE [LARGE SCALE GENOMIC DNA]</scope>
    <source>
        <strain evidence="2">Foshan</strain>
    </source>
</reference>
<dbReference type="EnsemblMetazoa" id="AALFPA23_007037.R9326">
    <property type="protein sequence ID" value="AALFPA23_007037.P9326"/>
    <property type="gene ID" value="AALFPA23_007037"/>
</dbReference>
<protein>
    <recommendedName>
        <fullName evidence="3">Peptidase aspartic putative domain-containing protein</fullName>
    </recommendedName>
</protein>
<evidence type="ECO:0000313" key="1">
    <source>
        <dbReference type="EnsemblMetazoa" id="AALFPA23_007037.P9326"/>
    </source>
</evidence>
<reference evidence="1" key="2">
    <citation type="submission" date="2025-05" db="UniProtKB">
        <authorList>
            <consortium name="EnsemblMetazoa"/>
        </authorList>
    </citation>
    <scope>IDENTIFICATION</scope>
    <source>
        <strain evidence="1">Foshan</strain>
    </source>
</reference>
<sequence>MQFHVLPKLTISLPTAAVDSSKWNLPPSMTLADPCFHEPGPIDLIIGAEYYMDLLCDERQKVTSEGPTLQNTVFGWIVSGRIPDNWASSVVSVTHVCSTAEIQDQLTKFWELETCRTACTHSTEESACEEIFDKTTTRDSEGRFVVALPKKEHLISQLRESRAVAIRRFMGMERRFATNPALKEEYTKFIREYEDLGHMEQISGDSIGEKEYYLPHHVVLKPESTTTKLRVVFDASCRTSSGVSLNEALMVGPVVQDDIQDISLRFRLHRYALVGDVAKMYRMVLHTEDDRRFLKIVWRDESTEPIRTYQLKTVTVYQKKENQPTL</sequence>
<dbReference type="InterPro" id="IPR043502">
    <property type="entry name" value="DNA/RNA_pol_sf"/>
</dbReference>
<accession>A0ABM1Y9J6</accession>
<dbReference type="SUPFAM" id="SSF56672">
    <property type="entry name" value="DNA/RNA polymerases"/>
    <property type="match status" value="1"/>
</dbReference>
<dbReference type="Proteomes" id="UP000069940">
    <property type="component" value="Unassembled WGS sequence"/>
</dbReference>
<organism evidence="1 2">
    <name type="scientific">Aedes albopictus</name>
    <name type="common">Asian tiger mosquito</name>
    <name type="synonym">Stegomyia albopicta</name>
    <dbReference type="NCBI Taxonomy" id="7160"/>
    <lineage>
        <taxon>Eukaryota</taxon>
        <taxon>Metazoa</taxon>
        <taxon>Ecdysozoa</taxon>
        <taxon>Arthropoda</taxon>
        <taxon>Hexapoda</taxon>
        <taxon>Insecta</taxon>
        <taxon>Pterygota</taxon>
        <taxon>Neoptera</taxon>
        <taxon>Endopterygota</taxon>
        <taxon>Diptera</taxon>
        <taxon>Nematocera</taxon>
        <taxon>Culicoidea</taxon>
        <taxon>Culicidae</taxon>
        <taxon>Culicinae</taxon>
        <taxon>Aedini</taxon>
        <taxon>Aedes</taxon>
        <taxon>Stegomyia</taxon>
    </lineage>
</organism>
<proteinExistence type="predicted"/>
<evidence type="ECO:0000313" key="2">
    <source>
        <dbReference type="Proteomes" id="UP000069940"/>
    </source>
</evidence>
<dbReference type="RefSeq" id="XP_062712503.1">
    <property type="nucleotide sequence ID" value="XM_062856519.1"/>
</dbReference>
<dbReference type="PANTHER" id="PTHR47331">
    <property type="entry name" value="PHD-TYPE DOMAIN-CONTAINING PROTEIN"/>
    <property type="match status" value="1"/>
</dbReference>
<evidence type="ECO:0008006" key="3">
    <source>
        <dbReference type="Google" id="ProtNLM"/>
    </source>
</evidence>
<name>A0ABM1Y9J6_AEDAL</name>
<keyword evidence="2" id="KW-1185">Reference proteome</keyword>
<dbReference type="PANTHER" id="PTHR47331:SF1">
    <property type="entry name" value="GAG-LIKE PROTEIN"/>
    <property type="match status" value="1"/>
</dbReference>